<organism evidence="8 9">
    <name type="scientific">Baryphthengus martii</name>
    <name type="common">Rufous motmot</name>
    <dbReference type="NCBI Taxonomy" id="176943"/>
    <lineage>
        <taxon>Eukaryota</taxon>
        <taxon>Metazoa</taxon>
        <taxon>Chordata</taxon>
        <taxon>Craniata</taxon>
        <taxon>Vertebrata</taxon>
        <taxon>Euteleostomi</taxon>
        <taxon>Archelosauria</taxon>
        <taxon>Archosauria</taxon>
        <taxon>Dinosauria</taxon>
        <taxon>Saurischia</taxon>
        <taxon>Theropoda</taxon>
        <taxon>Coelurosauria</taxon>
        <taxon>Aves</taxon>
        <taxon>Neognathae</taxon>
        <taxon>Neoaves</taxon>
        <taxon>Telluraves</taxon>
        <taxon>Coraciimorphae</taxon>
        <taxon>Coraciiformes</taxon>
        <taxon>Momotidae</taxon>
        <taxon>Baryphthengus</taxon>
    </lineage>
</organism>
<dbReference type="AlphaFoldDB" id="A0A7K9E3G6"/>
<feature type="non-terminal residue" evidence="8">
    <location>
        <position position="1"/>
    </location>
</feature>
<evidence type="ECO:0000256" key="3">
    <source>
        <dbReference type="ARBA" id="ARBA00022722"/>
    </source>
</evidence>
<dbReference type="GO" id="GO:0016787">
    <property type="term" value="F:hydrolase activity"/>
    <property type="evidence" value="ECO:0007669"/>
    <property type="project" value="UniProtKB-KW"/>
</dbReference>
<dbReference type="EMBL" id="VWZK01006108">
    <property type="protein sequence ID" value="NXG71439.1"/>
    <property type="molecule type" value="Genomic_DNA"/>
</dbReference>
<dbReference type="GO" id="GO:0015074">
    <property type="term" value="P:DNA integration"/>
    <property type="evidence" value="ECO:0007669"/>
    <property type="project" value="InterPro"/>
</dbReference>
<evidence type="ECO:0000259" key="7">
    <source>
        <dbReference type="PROSITE" id="PS50994"/>
    </source>
</evidence>
<keyword evidence="3" id="KW-0540">Nuclease</keyword>
<dbReference type="PANTHER" id="PTHR41694:SF3">
    <property type="entry name" value="RNA-DIRECTED DNA POLYMERASE-RELATED"/>
    <property type="match status" value="1"/>
</dbReference>
<keyword evidence="5" id="KW-0378">Hydrolase</keyword>
<dbReference type="PROSITE" id="PS50994">
    <property type="entry name" value="INTEGRASE"/>
    <property type="match status" value="1"/>
</dbReference>
<dbReference type="Proteomes" id="UP000578343">
    <property type="component" value="Unassembled WGS sequence"/>
</dbReference>
<gene>
    <name evidence="8" type="primary">Iap_0</name>
    <name evidence="8" type="ORF">BARMAR_R15131</name>
</gene>
<evidence type="ECO:0000313" key="9">
    <source>
        <dbReference type="Proteomes" id="UP000578343"/>
    </source>
</evidence>
<dbReference type="InterPro" id="IPR036397">
    <property type="entry name" value="RNaseH_sf"/>
</dbReference>
<dbReference type="GO" id="GO:0003964">
    <property type="term" value="F:RNA-directed DNA polymerase activity"/>
    <property type="evidence" value="ECO:0007669"/>
    <property type="project" value="UniProtKB-KW"/>
</dbReference>
<evidence type="ECO:0000256" key="4">
    <source>
        <dbReference type="ARBA" id="ARBA00022759"/>
    </source>
</evidence>
<evidence type="ECO:0000256" key="2">
    <source>
        <dbReference type="ARBA" id="ARBA00022695"/>
    </source>
</evidence>
<proteinExistence type="predicted"/>
<dbReference type="InterPro" id="IPR012337">
    <property type="entry name" value="RNaseH-like_sf"/>
</dbReference>
<dbReference type="Gene3D" id="3.30.420.10">
    <property type="entry name" value="Ribonuclease H-like superfamily/Ribonuclease H"/>
    <property type="match status" value="1"/>
</dbReference>
<keyword evidence="2" id="KW-0548">Nucleotidyltransferase</keyword>
<evidence type="ECO:0000256" key="1">
    <source>
        <dbReference type="ARBA" id="ARBA00022679"/>
    </source>
</evidence>
<name>A0A7K9E3G6_BARMA</name>
<dbReference type="PANTHER" id="PTHR41694">
    <property type="entry name" value="ENDOGENOUS RETROVIRUS GROUP K MEMBER POL PROTEIN"/>
    <property type="match status" value="1"/>
</dbReference>
<keyword evidence="9" id="KW-1185">Reference proteome</keyword>
<keyword evidence="4" id="KW-0255">Endonuclease</keyword>
<evidence type="ECO:0000256" key="6">
    <source>
        <dbReference type="ARBA" id="ARBA00022918"/>
    </source>
</evidence>
<comment type="caution">
    <text evidence="8">The sequence shown here is derived from an EMBL/GenBank/DDBJ whole genome shotgun (WGS) entry which is preliminary data.</text>
</comment>
<accession>A0A7K9E3G6</accession>
<dbReference type="SUPFAM" id="SSF53098">
    <property type="entry name" value="Ribonuclease H-like"/>
    <property type="match status" value="1"/>
</dbReference>
<feature type="domain" description="Integrase catalytic" evidence="7">
    <location>
        <begin position="1"/>
        <end position="71"/>
    </location>
</feature>
<feature type="non-terminal residue" evidence="8">
    <location>
        <position position="97"/>
    </location>
</feature>
<protein>
    <submittedName>
        <fullName evidence="8">IGEB protein</fullName>
    </submittedName>
</protein>
<sequence length="97" mass="10954">VKHVTGTPHSPTGQAMVERANQTLKEYLEKQKISDKTDVHKRLNKVLFTLNYLSLTECREGPPVVIHHEAIRGGKTQAIPGLRVHYKNMKTGIWEGP</sequence>
<dbReference type="OrthoDB" id="9308938at2759"/>
<evidence type="ECO:0000313" key="8">
    <source>
        <dbReference type="EMBL" id="NXG71439.1"/>
    </source>
</evidence>
<dbReference type="GO" id="GO:0004519">
    <property type="term" value="F:endonuclease activity"/>
    <property type="evidence" value="ECO:0007669"/>
    <property type="project" value="UniProtKB-KW"/>
</dbReference>
<dbReference type="InterPro" id="IPR001584">
    <property type="entry name" value="Integrase_cat-core"/>
</dbReference>
<keyword evidence="6" id="KW-0695">RNA-directed DNA polymerase</keyword>
<evidence type="ECO:0000256" key="5">
    <source>
        <dbReference type="ARBA" id="ARBA00022801"/>
    </source>
</evidence>
<keyword evidence="1" id="KW-0808">Transferase</keyword>
<reference evidence="8 9" key="1">
    <citation type="submission" date="2019-09" db="EMBL/GenBank/DDBJ databases">
        <title>Bird 10,000 Genomes (B10K) Project - Family phase.</title>
        <authorList>
            <person name="Zhang G."/>
        </authorList>
    </citation>
    <scope>NUCLEOTIDE SEQUENCE [LARGE SCALE GENOMIC DNA]</scope>
    <source>
        <strain evidence="8">B10K-DU-001-21</strain>
        <tissue evidence="8">Muscle</tissue>
    </source>
</reference>
<dbReference type="GO" id="GO:0035613">
    <property type="term" value="F:RNA stem-loop binding"/>
    <property type="evidence" value="ECO:0007669"/>
    <property type="project" value="TreeGrafter"/>
</dbReference>